<evidence type="ECO:0000313" key="3">
    <source>
        <dbReference type="Proteomes" id="UP001497522"/>
    </source>
</evidence>
<name>A0ABP1BDP3_9BRYO</name>
<sequence length="73" mass="8465">MQEKNTDARREEQRTRNKTRARNTIKCVGSTARRSGRRDYYCPILESTCSLSAKRRLLLAEHYLPDQSSIGYG</sequence>
<evidence type="ECO:0000256" key="1">
    <source>
        <dbReference type="SAM" id="MobiDB-lite"/>
    </source>
</evidence>
<keyword evidence="3" id="KW-1185">Reference proteome</keyword>
<dbReference type="EMBL" id="OZ023704">
    <property type="protein sequence ID" value="CAK9873469.1"/>
    <property type="molecule type" value="Genomic_DNA"/>
</dbReference>
<evidence type="ECO:0000313" key="2">
    <source>
        <dbReference type="EMBL" id="CAK9873469.1"/>
    </source>
</evidence>
<dbReference type="Proteomes" id="UP001497522">
    <property type="component" value="Chromosome 3"/>
</dbReference>
<accession>A0ABP1BDP3</accession>
<proteinExistence type="predicted"/>
<gene>
    <name evidence="2" type="ORF">CSSPJE1EN2_LOCUS15958</name>
</gene>
<protein>
    <submittedName>
        <fullName evidence="2">Uncharacterized protein</fullName>
    </submittedName>
</protein>
<feature type="compositionally biased region" description="Basic and acidic residues" evidence="1">
    <location>
        <begin position="1"/>
        <end position="15"/>
    </location>
</feature>
<feature type="region of interest" description="Disordered" evidence="1">
    <location>
        <begin position="1"/>
        <end position="22"/>
    </location>
</feature>
<reference evidence="2" key="1">
    <citation type="submission" date="2024-03" db="EMBL/GenBank/DDBJ databases">
        <authorList>
            <consortium name="ELIXIR-Norway"/>
            <consortium name="Elixir Norway"/>
        </authorList>
    </citation>
    <scope>NUCLEOTIDE SEQUENCE</scope>
</reference>
<organism evidence="2 3">
    <name type="scientific">Sphagnum jensenii</name>
    <dbReference type="NCBI Taxonomy" id="128206"/>
    <lineage>
        <taxon>Eukaryota</taxon>
        <taxon>Viridiplantae</taxon>
        <taxon>Streptophyta</taxon>
        <taxon>Embryophyta</taxon>
        <taxon>Bryophyta</taxon>
        <taxon>Sphagnophytina</taxon>
        <taxon>Sphagnopsida</taxon>
        <taxon>Sphagnales</taxon>
        <taxon>Sphagnaceae</taxon>
        <taxon>Sphagnum</taxon>
    </lineage>
</organism>